<dbReference type="KEGG" id="hsn:DV733_07570"/>
<reference evidence="2 3" key="1">
    <citation type="journal article" date="2019" name="Nat. Commun.">
        <title>A new type of DNA phosphorothioation-based antiviral system in archaea.</title>
        <authorList>
            <person name="Xiong L."/>
            <person name="Liu S."/>
            <person name="Chen S."/>
            <person name="Xiao Y."/>
            <person name="Zhu B."/>
            <person name="Gao Y."/>
            <person name="Zhang Y."/>
            <person name="Chen B."/>
            <person name="Luo J."/>
            <person name="Deng Z."/>
            <person name="Chen X."/>
            <person name="Wang L."/>
            <person name="Chen S."/>
        </authorList>
    </citation>
    <scope>NUCLEOTIDE SEQUENCE [LARGE SCALE GENOMIC DNA]</scope>
    <source>
        <strain evidence="2 3">CBA1105</strain>
    </source>
</reference>
<dbReference type="Proteomes" id="UP000296706">
    <property type="component" value="Chromosome"/>
</dbReference>
<dbReference type="RefSeq" id="WP_049995281.1">
    <property type="nucleotide sequence ID" value="NZ_CP031310.1"/>
</dbReference>
<name>A0A4D6HBW3_9EURY</name>
<feature type="region of interest" description="Disordered" evidence="1">
    <location>
        <begin position="21"/>
        <end position="44"/>
    </location>
</feature>
<feature type="region of interest" description="Disordered" evidence="1">
    <location>
        <begin position="268"/>
        <end position="316"/>
    </location>
</feature>
<protein>
    <recommendedName>
        <fullName evidence="4">Lipoprotein</fullName>
    </recommendedName>
</protein>
<gene>
    <name evidence="2" type="ORF">DV733_07570</name>
</gene>
<dbReference type="GeneID" id="39847713"/>
<sequence length="685" mass="72180">MTLRRALLVVAVVAAVALAGCTGGPEMTPTPTDASTPAGTTAPTVDASASEIQSTALESAQNVSRYEATVDGTIAVSANNVEQTIALQNELVIDRPATEYHRSLEQTVRGQTTTVDGYLVDETNYARSPQHARQYGSEWIETDVSGNATQLLDRYDILAQYRKALANASVAVDGATTSGDATLRRLQADLNTTSLDTTFQTGNRTTFTDASVTYWVDREGTIHRVNATFDQTTETSRTTTNRTIVSTIDFAYGDAPIDLPEEARSAVDITDDGESGEDPAGGSDDGSDTDSGEGSDGDGTAESDGDDSAITVRGGDLAVDPDRTFKRVEAVLETNVTDPEAVVAQGPANLTRGRGVDRRTLSDTLGLESASLAGTNVTLGSRDVPLSWLAEGRVDGVGNVYLHSAPGMGSGVTRLLTAHEFVHYVQLQNGRFESVNAGTDTTTDGAYAARATTEGAAVFTTDALLERYVPEGPRNVALYDGIAAAAPNGSLTAYGNSRYVFGTRYVDARIDDPAAIESVYQHPPTTSEQVLHGLAPGSEPPAPLTVTVETGSEYVLAGSDRKGEAYLRYALDNGVSTDRAVAAAAGWGNDTVRSLRPADGEGTTSYVWVQRWDTPGDATEFATVARDYLDSYGTVENGTTTLDGVPARFETLDDRTTALVIGSRDVQSAVTLRTDGGGVVVAETR</sequence>
<dbReference type="EMBL" id="CP031310">
    <property type="protein sequence ID" value="QCC51105.1"/>
    <property type="molecule type" value="Genomic_DNA"/>
</dbReference>
<dbReference type="OrthoDB" id="312460at2157"/>
<organism evidence="2 3">
    <name type="scientific">Halapricum salinum</name>
    <dbReference type="NCBI Taxonomy" id="1457250"/>
    <lineage>
        <taxon>Archaea</taxon>
        <taxon>Methanobacteriati</taxon>
        <taxon>Methanobacteriota</taxon>
        <taxon>Stenosarchaea group</taxon>
        <taxon>Halobacteria</taxon>
        <taxon>Halobacteriales</taxon>
        <taxon>Haloarculaceae</taxon>
        <taxon>Halapricum</taxon>
    </lineage>
</organism>
<dbReference type="PROSITE" id="PS51257">
    <property type="entry name" value="PROKAR_LIPOPROTEIN"/>
    <property type="match status" value="1"/>
</dbReference>
<feature type="compositionally biased region" description="Acidic residues" evidence="1">
    <location>
        <begin position="285"/>
        <end position="307"/>
    </location>
</feature>
<dbReference type="STRING" id="1457250.GCA_000755225_01394"/>
<evidence type="ECO:0000313" key="3">
    <source>
        <dbReference type="Proteomes" id="UP000296706"/>
    </source>
</evidence>
<evidence type="ECO:0000313" key="2">
    <source>
        <dbReference type="EMBL" id="QCC51105.1"/>
    </source>
</evidence>
<keyword evidence="3" id="KW-1185">Reference proteome</keyword>
<feature type="compositionally biased region" description="Polar residues" evidence="1">
    <location>
        <begin position="29"/>
        <end position="43"/>
    </location>
</feature>
<dbReference type="AlphaFoldDB" id="A0A4D6HBW3"/>
<evidence type="ECO:0000256" key="1">
    <source>
        <dbReference type="SAM" id="MobiDB-lite"/>
    </source>
</evidence>
<accession>A0A4D6HBW3</accession>
<evidence type="ECO:0008006" key="4">
    <source>
        <dbReference type="Google" id="ProtNLM"/>
    </source>
</evidence>
<proteinExistence type="predicted"/>